<gene>
    <name evidence="3" type="ORF">DS2_11563</name>
</gene>
<organism evidence="3 4">
    <name type="scientific">Catenovulum agarivorans DS-2</name>
    <dbReference type="NCBI Taxonomy" id="1328313"/>
    <lineage>
        <taxon>Bacteria</taxon>
        <taxon>Pseudomonadati</taxon>
        <taxon>Pseudomonadota</taxon>
        <taxon>Gammaproteobacteria</taxon>
        <taxon>Alteromonadales</taxon>
        <taxon>Alteromonadaceae</taxon>
        <taxon>Catenovulum</taxon>
    </lineage>
</organism>
<dbReference type="Proteomes" id="UP000019276">
    <property type="component" value="Unassembled WGS sequence"/>
</dbReference>
<evidence type="ECO:0000313" key="3">
    <source>
        <dbReference type="EMBL" id="EWH09603.1"/>
    </source>
</evidence>
<accession>W7QNW7</accession>
<comment type="caution">
    <text evidence="3">The sequence shown here is derived from an EMBL/GenBank/DDBJ whole genome shotgun (WGS) entry which is preliminary data.</text>
</comment>
<dbReference type="Gene3D" id="3.30.110.40">
    <property type="entry name" value="TusA-like domain"/>
    <property type="match status" value="1"/>
</dbReference>
<comment type="similarity">
    <text evidence="1">Belongs to the sulfur carrier protein TusA family.</text>
</comment>
<dbReference type="STRING" id="1328313.DS2_11563"/>
<dbReference type="InterPro" id="IPR001455">
    <property type="entry name" value="TusA-like"/>
</dbReference>
<reference evidence="3 4" key="1">
    <citation type="journal article" date="2014" name="Genome Announc.">
        <title>Draft Genome Sequence of the Agar-Degrading Bacterium Catenovulum sp. Strain DS-2, Isolated from Intestines of Haliotis diversicolor.</title>
        <authorList>
            <person name="Shan D."/>
            <person name="Li X."/>
            <person name="Gu Z."/>
            <person name="Wei G."/>
            <person name="Gao Z."/>
            <person name="Shao Z."/>
        </authorList>
    </citation>
    <scope>NUCLEOTIDE SEQUENCE [LARGE SCALE GENOMIC DNA]</scope>
    <source>
        <strain evidence="3 4">DS-2</strain>
    </source>
</reference>
<dbReference type="RefSeq" id="WP_035014954.1">
    <property type="nucleotide sequence ID" value="NZ_ARZY01000021.1"/>
</dbReference>
<proteinExistence type="inferred from homology"/>
<dbReference type="AlphaFoldDB" id="W7QNW7"/>
<keyword evidence="4" id="KW-1185">Reference proteome</keyword>
<dbReference type="PANTHER" id="PTHR33279:SF6">
    <property type="entry name" value="SULFUR CARRIER PROTEIN YEDF-RELATED"/>
    <property type="match status" value="1"/>
</dbReference>
<dbReference type="OrthoDB" id="9797352at2"/>
<dbReference type="EMBL" id="ARZY01000021">
    <property type="protein sequence ID" value="EWH09603.1"/>
    <property type="molecule type" value="Genomic_DNA"/>
</dbReference>
<dbReference type="Pfam" id="PF01206">
    <property type="entry name" value="TusA"/>
    <property type="match status" value="1"/>
</dbReference>
<evidence type="ECO:0000313" key="4">
    <source>
        <dbReference type="Proteomes" id="UP000019276"/>
    </source>
</evidence>
<evidence type="ECO:0000259" key="2">
    <source>
        <dbReference type="Pfam" id="PF01206"/>
    </source>
</evidence>
<feature type="domain" description="UPF0033" evidence="2">
    <location>
        <begin position="5"/>
        <end position="70"/>
    </location>
</feature>
<protein>
    <submittedName>
        <fullName evidence="3">SirA-like protein</fullName>
    </submittedName>
</protein>
<dbReference type="CDD" id="cd00291">
    <property type="entry name" value="SirA_YedF_YeeD"/>
    <property type="match status" value="1"/>
</dbReference>
<dbReference type="InterPro" id="IPR036868">
    <property type="entry name" value="TusA-like_sf"/>
</dbReference>
<name>W7QNW7_9ALTE</name>
<evidence type="ECO:0000256" key="1">
    <source>
        <dbReference type="ARBA" id="ARBA00008984"/>
    </source>
</evidence>
<sequence>MSEPIDCRNMCCPMPLLTLKLSLKKAQKGEQIEVLLRDKSSLKDIPAWLKLKAYPHKISQLSETDYLLLVTNCY</sequence>
<dbReference type="PANTHER" id="PTHR33279">
    <property type="entry name" value="SULFUR CARRIER PROTEIN YEDF-RELATED"/>
    <property type="match status" value="1"/>
</dbReference>
<dbReference type="SUPFAM" id="SSF64307">
    <property type="entry name" value="SirA-like"/>
    <property type="match status" value="1"/>
</dbReference>